<gene>
    <name evidence="1" type="ORF">O1611_g5821</name>
</gene>
<evidence type="ECO:0000313" key="2">
    <source>
        <dbReference type="Proteomes" id="UP001153332"/>
    </source>
</evidence>
<name>A0ACC2JKB0_9PEZI</name>
<dbReference type="EMBL" id="JAPUUL010001290">
    <property type="protein sequence ID" value="KAJ8127814.1"/>
    <property type="molecule type" value="Genomic_DNA"/>
</dbReference>
<proteinExistence type="predicted"/>
<dbReference type="Proteomes" id="UP001153332">
    <property type="component" value="Unassembled WGS sequence"/>
</dbReference>
<comment type="caution">
    <text evidence="1">The sequence shown here is derived from an EMBL/GenBank/DDBJ whole genome shotgun (WGS) entry which is preliminary data.</text>
</comment>
<organism evidence="1 2">
    <name type="scientific">Lasiodiplodia mahajangana</name>
    <dbReference type="NCBI Taxonomy" id="1108764"/>
    <lineage>
        <taxon>Eukaryota</taxon>
        <taxon>Fungi</taxon>
        <taxon>Dikarya</taxon>
        <taxon>Ascomycota</taxon>
        <taxon>Pezizomycotina</taxon>
        <taxon>Dothideomycetes</taxon>
        <taxon>Dothideomycetes incertae sedis</taxon>
        <taxon>Botryosphaeriales</taxon>
        <taxon>Botryosphaeriaceae</taxon>
        <taxon>Lasiodiplodia</taxon>
    </lineage>
</organism>
<protein>
    <submittedName>
        <fullName evidence="1">Uncharacterized protein</fullName>
    </submittedName>
</protein>
<sequence length="98" mass="10914">MAVGSLNTEMGVSKAERMVGEVEKLYDFGVAIGILPEDQQMAASLREMKRRFRFVCGSRTPMSEGEGRSTKKGREWRPSREWSPLESDGSGSWAGELN</sequence>
<keyword evidence="2" id="KW-1185">Reference proteome</keyword>
<evidence type="ECO:0000313" key="1">
    <source>
        <dbReference type="EMBL" id="KAJ8127814.1"/>
    </source>
</evidence>
<reference evidence="1" key="1">
    <citation type="submission" date="2022-12" db="EMBL/GenBank/DDBJ databases">
        <title>Genome Sequence of Lasiodiplodia mahajangana.</title>
        <authorList>
            <person name="Buettner E."/>
        </authorList>
    </citation>
    <scope>NUCLEOTIDE SEQUENCE</scope>
    <source>
        <strain evidence="1">VT137</strain>
    </source>
</reference>
<accession>A0ACC2JKB0</accession>